<reference evidence="8" key="1">
    <citation type="journal article" date="2019" name="Int. J. Syst. Evol. Microbiol.">
        <title>The Global Catalogue of Microorganisms (GCM) 10K type strain sequencing project: providing services to taxonomists for standard genome sequencing and annotation.</title>
        <authorList>
            <consortium name="The Broad Institute Genomics Platform"/>
            <consortium name="The Broad Institute Genome Sequencing Center for Infectious Disease"/>
            <person name="Wu L."/>
            <person name="Ma J."/>
        </authorList>
    </citation>
    <scope>NUCLEOTIDE SEQUENCE [LARGE SCALE GENOMIC DNA]</scope>
    <source>
        <strain evidence="8">JCM 15134</strain>
    </source>
</reference>
<gene>
    <name evidence="7" type="primary">rapZ</name>
    <name evidence="7" type="ORF">GCM10009104_15010</name>
</gene>
<dbReference type="EMBL" id="BAAAET010000002">
    <property type="protein sequence ID" value="GAA0689514.1"/>
    <property type="molecule type" value="Genomic_DNA"/>
</dbReference>
<dbReference type="InterPro" id="IPR053930">
    <property type="entry name" value="RapZ-like_N"/>
</dbReference>
<dbReference type="SUPFAM" id="SSF52540">
    <property type="entry name" value="P-loop containing nucleoside triphosphate hydrolases"/>
    <property type="match status" value="1"/>
</dbReference>
<accession>A0ABP3TAZ7</accession>
<dbReference type="Pfam" id="PF03668">
    <property type="entry name" value="RapZ-like_N"/>
    <property type="match status" value="1"/>
</dbReference>
<evidence type="ECO:0000259" key="5">
    <source>
        <dbReference type="Pfam" id="PF03668"/>
    </source>
</evidence>
<feature type="domain" description="RapZ C-terminal" evidence="6">
    <location>
        <begin position="166"/>
        <end position="284"/>
    </location>
</feature>
<dbReference type="Gene3D" id="3.40.50.300">
    <property type="entry name" value="P-loop containing nucleotide triphosphate hydrolases"/>
    <property type="match status" value="1"/>
</dbReference>
<dbReference type="RefSeq" id="WP_343804520.1">
    <property type="nucleotide sequence ID" value="NZ_BAAAET010000002.1"/>
</dbReference>
<keyword evidence="8" id="KW-1185">Reference proteome</keyword>
<sequence>MRLVVLSGRSGSGKSTALQALEDVGFYCIDNLPALLLPELIRLMLAESRPAQAIAVSIDARNLPSNLVRFPEVMQQLRQLPGLTAETLFLDAGEATLLRRYNATRRRHPLTDNDQSLQQAIRTERELLEPIANLADLRIDTTRLSLYELRDEVKLRVAGRSEQSLSLQLESFGFKHGVPLDVDFTFDVRSLPNPYWVPDLRRFNGRDQPVIDFLSQSDEVAEMVADIRSFVHKWLPRFKANNRSYITIGIGCTGGQHRSVYVAEQLAGYFRAHMDNVQVLHRELSQPAAGPQHD</sequence>
<evidence type="ECO:0000256" key="4">
    <source>
        <dbReference type="HAMAP-Rule" id="MF_00636"/>
    </source>
</evidence>
<dbReference type="PANTHER" id="PTHR30448">
    <property type="entry name" value="RNASE ADAPTER PROTEIN RAPZ"/>
    <property type="match status" value="1"/>
</dbReference>
<evidence type="ECO:0000313" key="8">
    <source>
        <dbReference type="Proteomes" id="UP001499915"/>
    </source>
</evidence>
<dbReference type="NCBIfam" id="NF003828">
    <property type="entry name" value="PRK05416.1"/>
    <property type="match status" value="1"/>
</dbReference>
<name>A0ABP3TAZ7_9GAMM</name>
<keyword evidence="3 4" id="KW-0342">GTP-binding</keyword>
<proteinExistence type="inferred from homology"/>
<dbReference type="Pfam" id="PF22740">
    <property type="entry name" value="PapZ_C"/>
    <property type="match status" value="1"/>
</dbReference>
<dbReference type="InterPro" id="IPR027417">
    <property type="entry name" value="P-loop_NTPase"/>
</dbReference>
<dbReference type="PANTHER" id="PTHR30448:SF0">
    <property type="entry name" value="RNASE ADAPTER PROTEIN RAPZ"/>
    <property type="match status" value="1"/>
</dbReference>
<evidence type="ECO:0000313" key="7">
    <source>
        <dbReference type="EMBL" id="GAA0689514.1"/>
    </source>
</evidence>
<dbReference type="Proteomes" id="UP001499915">
    <property type="component" value="Unassembled WGS sequence"/>
</dbReference>
<keyword evidence="1 4" id="KW-0547">Nucleotide-binding</keyword>
<evidence type="ECO:0000256" key="1">
    <source>
        <dbReference type="ARBA" id="ARBA00022741"/>
    </source>
</evidence>
<dbReference type="PIRSF" id="PIRSF005052">
    <property type="entry name" value="P-loopkin"/>
    <property type="match status" value="1"/>
</dbReference>
<feature type="binding site" evidence="4">
    <location>
        <begin position="8"/>
        <end position="15"/>
    </location>
    <ligand>
        <name>ATP</name>
        <dbReference type="ChEBI" id="CHEBI:30616"/>
    </ligand>
</feature>
<protein>
    <submittedName>
        <fullName evidence="7">RNase adapter RapZ</fullName>
    </submittedName>
</protein>
<evidence type="ECO:0000259" key="6">
    <source>
        <dbReference type="Pfam" id="PF22740"/>
    </source>
</evidence>
<comment type="caution">
    <text evidence="7">The sequence shown here is derived from an EMBL/GenBank/DDBJ whole genome shotgun (WGS) entry which is preliminary data.</text>
</comment>
<feature type="binding site" evidence="4">
    <location>
        <begin position="59"/>
        <end position="62"/>
    </location>
    <ligand>
        <name>GTP</name>
        <dbReference type="ChEBI" id="CHEBI:37565"/>
    </ligand>
</feature>
<evidence type="ECO:0000256" key="2">
    <source>
        <dbReference type="ARBA" id="ARBA00022840"/>
    </source>
</evidence>
<evidence type="ECO:0000256" key="3">
    <source>
        <dbReference type="ARBA" id="ARBA00023134"/>
    </source>
</evidence>
<feature type="domain" description="RapZ-like N-terminal" evidence="5">
    <location>
        <begin position="1"/>
        <end position="159"/>
    </location>
</feature>
<dbReference type="HAMAP" id="MF_00636">
    <property type="entry name" value="RapZ_like"/>
    <property type="match status" value="1"/>
</dbReference>
<organism evidence="7 8">
    <name type="scientific">Marinobacterium maritimum</name>
    <dbReference type="NCBI Taxonomy" id="500162"/>
    <lineage>
        <taxon>Bacteria</taxon>
        <taxon>Pseudomonadati</taxon>
        <taxon>Pseudomonadota</taxon>
        <taxon>Gammaproteobacteria</taxon>
        <taxon>Oceanospirillales</taxon>
        <taxon>Oceanospirillaceae</taxon>
        <taxon>Marinobacterium</taxon>
    </lineage>
</organism>
<keyword evidence="2 4" id="KW-0067">ATP-binding</keyword>
<dbReference type="InterPro" id="IPR005337">
    <property type="entry name" value="RapZ-like"/>
</dbReference>
<dbReference type="InterPro" id="IPR053931">
    <property type="entry name" value="RapZ_C"/>
</dbReference>